<dbReference type="NCBIfam" id="TIGR02532">
    <property type="entry name" value="IV_pilin_GFxxxE"/>
    <property type="match status" value="1"/>
</dbReference>
<dbReference type="InterPro" id="IPR012902">
    <property type="entry name" value="N_methyl_site"/>
</dbReference>
<evidence type="ECO:0000313" key="2">
    <source>
        <dbReference type="EMBL" id="MDJ1501246.1"/>
    </source>
</evidence>
<organism evidence="2 3">
    <name type="scientific">Xanthocytophaga agilis</name>
    <dbReference type="NCBI Taxonomy" id="3048010"/>
    <lineage>
        <taxon>Bacteria</taxon>
        <taxon>Pseudomonadati</taxon>
        <taxon>Bacteroidota</taxon>
        <taxon>Cytophagia</taxon>
        <taxon>Cytophagales</taxon>
        <taxon>Rhodocytophagaceae</taxon>
        <taxon>Xanthocytophaga</taxon>
    </lineage>
</organism>
<comment type="caution">
    <text evidence="2">The sequence shown here is derived from an EMBL/GenBank/DDBJ whole genome shotgun (WGS) entry which is preliminary data.</text>
</comment>
<dbReference type="Gene3D" id="3.30.700.10">
    <property type="entry name" value="Glycoprotein, Type 4 Pilin"/>
    <property type="match status" value="1"/>
</dbReference>
<name>A0AAE3R055_9BACT</name>
<dbReference type="EMBL" id="JASJOU010000003">
    <property type="protein sequence ID" value="MDJ1501246.1"/>
    <property type="molecule type" value="Genomic_DNA"/>
</dbReference>
<accession>A0AAE3R055</accession>
<reference evidence="2" key="1">
    <citation type="submission" date="2023-05" db="EMBL/GenBank/DDBJ databases">
        <authorList>
            <person name="Zhang X."/>
        </authorList>
    </citation>
    <scope>NUCLEOTIDE SEQUENCE</scope>
    <source>
        <strain evidence="2">BD1B2-1</strain>
    </source>
</reference>
<dbReference type="RefSeq" id="WP_314510738.1">
    <property type="nucleotide sequence ID" value="NZ_JASJOU010000003.1"/>
</dbReference>
<dbReference type="AlphaFoldDB" id="A0AAE3R055"/>
<keyword evidence="1" id="KW-1133">Transmembrane helix</keyword>
<protein>
    <submittedName>
        <fullName evidence="2">Type II secretion system protein</fullName>
    </submittedName>
</protein>
<keyword evidence="1" id="KW-0812">Transmembrane</keyword>
<keyword evidence="1" id="KW-0472">Membrane</keyword>
<keyword evidence="3" id="KW-1185">Reference proteome</keyword>
<proteinExistence type="predicted"/>
<evidence type="ECO:0000313" key="3">
    <source>
        <dbReference type="Proteomes" id="UP001232063"/>
    </source>
</evidence>
<feature type="transmembrane region" description="Helical" evidence="1">
    <location>
        <begin position="21"/>
        <end position="43"/>
    </location>
</feature>
<gene>
    <name evidence="2" type="ORF">QNI22_11335</name>
</gene>
<sequence>MKPRLNVFKHKTLPAFTLTELLIVLVIVGILILLALPVLMPLISRTRSLEAKQALKHVYTLEKTYFYEHAKYSSSVEAIGFESEKLSTEVEGGKANYRIEIVDASVNGFTARATAVVDFDGDGQMNVWEMDNNQNLREVTPD</sequence>
<dbReference type="InterPro" id="IPR045584">
    <property type="entry name" value="Pilin-like"/>
</dbReference>
<dbReference type="Proteomes" id="UP001232063">
    <property type="component" value="Unassembled WGS sequence"/>
</dbReference>
<evidence type="ECO:0000256" key="1">
    <source>
        <dbReference type="SAM" id="Phobius"/>
    </source>
</evidence>
<dbReference type="SUPFAM" id="SSF54523">
    <property type="entry name" value="Pili subunits"/>
    <property type="match status" value="1"/>
</dbReference>